<accession>A0ABP7V679</accession>
<dbReference type="EMBL" id="BAABDL010000017">
    <property type="protein sequence ID" value="GAA4059614.1"/>
    <property type="molecule type" value="Genomic_DNA"/>
</dbReference>
<dbReference type="InterPro" id="IPR052767">
    <property type="entry name" value="Bact_com_dev_regulator"/>
</dbReference>
<dbReference type="PANTHER" id="PTHR38448:SF1">
    <property type="entry name" value="YLBF FAMILY REGULATOR"/>
    <property type="match status" value="1"/>
</dbReference>
<proteinExistence type="predicted"/>
<dbReference type="PIRSF" id="PIRSF021287">
    <property type="entry name" value="Biofilm_formation_YmcA"/>
    <property type="match status" value="1"/>
</dbReference>
<dbReference type="SUPFAM" id="SSF158622">
    <property type="entry name" value="YheA/YmcA-like"/>
    <property type="match status" value="1"/>
</dbReference>
<name>A0ABP7V679_9BACI</name>
<comment type="caution">
    <text evidence="2">The sequence shown here is derived from an EMBL/GenBank/DDBJ whole genome shotgun (WGS) entry which is preliminary data.</text>
</comment>
<gene>
    <name evidence="2" type="ORF">GCM10022410_03380</name>
</gene>
<dbReference type="Pfam" id="PF06133">
    <property type="entry name" value="Com_YlbF"/>
    <property type="match status" value="1"/>
</dbReference>
<dbReference type="RefSeq" id="WP_344909720.1">
    <property type="nucleotide sequence ID" value="NZ_BAABDL010000017.1"/>
</dbReference>
<dbReference type="PANTHER" id="PTHR38448">
    <property type="entry name" value="REGULATORY PROTEIN YLBF-RELATED"/>
    <property type="match status" value="1"/>
</dbReference>
<sequence>MAYSKEEVLNKVEEITTRLDELEEVERFKALEARLNDNQKVKDLIEQIKKLQKQAVNLQAYGKVNAVKQIDDQIDAIQAEIDALPIVDEFKSAQVVVNDLLQRITANINDKVNEKFNSIE</sequence>
<dbReference type="Gene3D" id="1.20.1500.10">
    <property type="entry name" value="YheA/YmcA-like"/>
    <property type="match status" value="1"/>
</dbReference>
<organism evidence="2 3">
    <name type="scientific">Amphibacillus indicireducens</name>
    <dbReference type="NCBI Taxonomy" id="1076330"/>
    <lineage>
        <taxon>Bacteria</taxon>
        <taxon>Bacillati</taxon>
        <taxon>Bacillota</taxon>
        <taxon>Bacilli</taxon>
        <taxon>Bacillales</taxon>
        <taxon>Bacillaceae</taxon>
        <taxon>Amphibacillus</taxon>
    </lineage>
</organism>
<dbReference type="Proteomes" id="UP001501734">
    <property type="component" value="Unassembled WGS sequence"/>
</dbReference>
<keyword evidence="1" id="KW-0175">Coiled coil</keyword>
<feature type="coiled-coil region" evidence="1">
    <location>
        <begin position="5"/>
        <end position="61"/>
    </location>
</feature>
<evidence type="ECO:0000313" key="2">
    <source>
        <dbReference type="EMBL" id="GAA4059614.1"/>
    </source>
</evidence>
<evidence type="ECO:0000313" key="3">
    <source>
        <dbReference type="Proteomes" id="UP001501734"/>
    </source>
</evidence>
<reference evidence="3" key="1">
    <citation type="journal article" date="2019" name="Int. J. Syst. Evol. Microbiol.">
        <title>The Global Catalogue of Microorganisms (GCM) 10K type strain sequencing project: providing services to taxonomists for standard genome sequencing and annotation.</title>
        <authorList>
            <consortium name="The Broad Institute Genomics Platform"/>
            <consortium name="The Broad Institute Genome Sequencing Center for Infectious Disease"/>
            <person name="Wu L."/>
            <person name="Ma J."/>
        </authorList>
    </citation>
    <scope>NUCLEOTIDE SEQUENCE [LARGE SCALE GENOMIC DNA]</scope>
    <source>
        <strain evidence="3">JCM 17250</strain>
    </source>
</reference>
<dbReference type="InterPro" id="IPR023378">
    <property type="entry name" value="YheA/YmcA-like_dom_sf"/>
</dbReference>
<keyword evidence="3" id="KW-1185">Reference proteome</keyword>
<dbReference type="InterPro" id="IPR010368">
    <property type="entry name" value="Com_YlbF"/>
</dbReference>
<dbReference type="InterPro" id="IPR016783">
    <property type="entry name" value="Biofilm_formation_YmcA"/>
</dbReference>
<evidence type="ECO:0000256" key="1">
    <source>
        <dbReference type="SAM" id="Coils"/>
    </source>
</evidence>
<protein>
    <submittedName>
        <fullName evidence="2">RicAFT regulatory complex protein RicA family protein</fullName>
    </submittedName>
</protein>